<dbReference type="AlphaFoldDB" id="A0A3R6JI02"/>
<accession>A0A3R6JI02</accession>
<proteinExistence type="predicted"/>
<protein>
    <submittedName>
        <fullName evidence="1">Uncharacterized protein</fullName>
    </submittedName>
</protein>
<evidence type="ECO:0000313" key="1">
    <source>
        <dbReference type="EMBL" id="RHN12159.1"/>
    </source>
</evidence>
<reference evidence="1 2" key="1">
    <citation type="submission" date="2018-08" db="EMBL/GenBank/DDBJ databases">
        <title>A genome reference for cultivated species of the human gut microbiota.</title>
        <authorList>
            <person name="Zou Y."/>
            <person name="Xue W."/>
            <person name="Luo G."/>
        </authorList>
    </citation>
    <scope>NUCLEOTIDE SEQUENCE [LARGE SCALE GENOMIC DNA]</scope>
    <source>
        <strain evidence="1 2">AF31-21AC</strain>
    </source>
</reference>
<gene>
    <name evidence="1" type="ORF">DWZ31_01525</name>
</gene>
<dbReference type="Proteomes" id="UP000283586">
    <property type="component" value="Unassembled WGS sequence"/>
</dbReference>
<organism evidence="1 2">
    <name type="scientific">Roseburia intestinalis</name>
    <dbReference type="NCBI Taxonomy" id="166486"/>
    <lineage>
        <taxon>Bacteria</taxon>
        <taxon>Bacillati</taxon>
        <taxon>Bacillota</taxon>
        <taxon>Clostridia</taxon>
        <taxon>Lachnospirales</taxon>
        <taxon>Lachnospiraceae</taxon>
        <taxon>Roseburia</taxon>
    </lineage>
</organism>
<name>A0A3R6JI02_9FIRM</name>
<dbReference type="RefSeq" id="WP_118488053.1">
    <property type="nucleotide sequence ID" value="NZ_QRQN01000001.1"/>
</dbReference>
<dbReference type="EMBL" id="QRQN01000001">
    <property type="protein sequence ID" value="RHN12159.1"/>
    <property type="molecule type" value="Genomic_DNA"/>
</dbReference>
<evidence type="ECO:0000313" key="2">
    <source>
        <dbReference type="Proteomes" id="UP000283586"/>
    </source>
</evidence>
<sequence length="113" mass="13372">MGDIRNKNELRRRIDLFLHDFTSEEYKINEEFCKETMRMMAEFIGHVDNRLDSANAKIAAGKKRENELAEYIIKESHFCPIPVEMQCKYGFREDGCKKCLLKHTDLLSKPRED</sequence>
<comment type="caution">
    <text evidence="1">The sequence shown here is derived from an EMBL/GenBank/DDBJ whole genome shotgun (WGS) entry which is preliminary data.</text>
</comment>